<accession>A0A8H6A568</accession>
<sequence length="358" mass="41123">MSDYASSRSSESPTNTESGHHAGESLDTRTPTRQQSSVSTQITFSVEVPDRLDRIPECLTDQSNYEIWDFYVKNALCPYNLHFLIDSTIPRPLPTSSSYTRWDKASCMVRSWLVLQLSRDVVQQLMRTTHPIVYADETYDAIRRIVMCDDHTPLGIMYTKVFDMKRSSYATIAEYVADFRKSVKLANCLKLTIMPFCAIIILLHELEAELPIWAAQVDASFTSNDAQLVTEADFLALCNTAIEKGNNIDQRNAIAEATAVCRIPPQNASQKMNKVSKWKQFSERKTNDSDWKITTWPEPGISDEDHVAQMRRLRDRTYGNCGYCRYGRHHASSCWYLNPCLRPDTWKRPDAELWVYET</sequence>
<organism evidence="2 3">
    <name type="scientific">Petromyces alliaceus</name>
    <name type="common">Aspergillus alliaceus</name>
    <dbReference type="NCBI Taxonomy" id="209559"/>
    <lineage>
        <taxon>Eukaryota</taxon>
        <taxon>Fungi</taxon>
        <taxon>Dikarya</taxon>
        <taxon>Ascomycota</taxon>
        <taxon>Pezizomycotina</taxon>
        <taxon>Eurotiomycetes</taxon>
        <taxon>Eurotiomycetidae</taxon>
        <taxon>Eurotiales</taxon>
        <taxon>Aspergillaceae</taxon>
        <taxon>Aspergillus</taxon>
        <taxon>Aspergillus subgen. Circumdati</taxon>
    </lineage>
</organism>
<feature type="compositionally biased region" description="Polar residues" evidence="1">
    <location>
        <begin position="1"/>
        <end position="17"/>
    </location>
</feature>
<evidence type="ECO:0000256" key="1">
    <source>
        <dbReference type="SAM" id="MobiDB-lite"/>
    </source>
</evidence>
<feature type="compositionally biased region" description="Polar residues" evidence="1">
    <location>
        <begin position="28"/>
        <end position="40"/>
    </location>
</feature>
<name>A0A8H6A568_PETAA</name>
<evidence type="ECO:0000313" key="3">
    <source>
        <dbReference type="Proteomes" id="UP000541154"/>
    </source>
</evidence>
<feature type="compositionally biased region" description="Basic and acidic residues" evidence="1">
    <location>
        <begin position="18"/>
        <end position="27"/>
    </location>
</feature>
<evidence type="ECO:0000313" key="2">
    <source>
        <dbReference type="EMBL" id="KAF5862988.1"/>
    </source>
</evidence>
<feature type="region of interest" description="Disordered" evidence="1">
    <location>
        <begin position="1"/>
        <end position="40"/>
    </location>
</feature>
<comment type="caution">
    <text evidence="2">The sequence shown here is derived from an EMBL/GenBank/DDBJ whole genome shotgun (WGS) entry which is preliminary data.</text>
</comment>
<keyword evidence="3" id="KW-1185">Reference proteome</keyword>
<dbReference type="Proteomes" id="UP000541154">
    <property type="component" value="Unassembled WGS sequence"/>
</dbReference>
<protein>
    <submittedName>
        <fullName evidence="2">Uncharacterized protein</fullName>
    </submittedName>
</protein>
<reference evidence="2 3" key="1">
    <citation type="submission" date="2019-04" db="EMBL/GenBank/DDBJ databases">
        <title>Aspergillus burnettii sp. nov., novel species from soil in southeast Queensland.</title>
        <authorList>
            <person name="Gilchrist C.L.M."/>
            <person name="Pitt J.I."/>
            <person name="Lange L."/>
            <person name="Lacey H.J."/>
            <person name="Vuong D."/>
            <person name="Midgley D.J."/>
            <person name="Greenfield P."/>
            <person name="Bradbury M."/>
            <person name="Lacey E."/>
            <person name="Busk P.K."/>
            <person name="Pilgaard B."/>
            <person name="Chooi Y.H."/>
            <person name="Piggott A.M."/>
        </authorList>
    </citation>
    <scope>NUCLEOTIDE SEQUENCE [LARGE SCALE GENOMIC DNA]</scope>
    <source>
        <strain evidence="2 3">FRR 5400</strain>
    </source>
</reference>
<gene>
    <name evidence="2" type="ORF">ETB97_010920</name>
</gene>
<dbReference type="EMBL" id="SPNV01000061">
    <property type="protein sequence ID" value="KAF5862988.1"/>
    <property type="molecule type" value="Genomic_DNA"/>
</dbReference>
<proteinExistence type="predicted"/>
<dbReference type="AlphaFoldDB" id="A0A8H6A568"/>